<evidence type="ECO:0000256" key="12">
    <source>
        <dbReference type="SAM" id="Phobius"/>
    </source>
</evidence>
<feature type="transmembrane region" description="Helical" evidence="12">
    <location>
        <begin position="1164"/>
        <end position="1180"/>
    </location>
</feature>
<dbReference type="Pfam" id="PF13855">
    <property type="entry name" value="LRR_8"/>
    <property type="match status" value="2"/>
</dbReference>
<evidence type="ECO:0000256" key="11">
    <source>
        <dbReference type="ARBA" id="ARBA00023180"/>
    </source>
</evidence>
<proteinExistence type="inferred from homology"/>
<feature type="signal peptide" evidence="13">
    <location>
        <begin position="1"/>
        <end position="19"/>
    </location>
</feature>
<dbReference type="PANTHER" id="PTHR48062:SF21">
    <property type="entry name" value="RECEPTOR-LIKE PROTEIN 12"/>
    <property type="match status" value="1"/>
</dbReference>
<evidence type="ECO:0000256" key="5">
    <source>
        <dbReference type="ARBA" id="ARBA00022692"/>
    </source>
</evidence>
<keyword evidence="9 12" id="KW-0472">Membrane</keyword>
<organism evidence="15 16">
    <name type="scientific">Canavalia gladiata</name>
    <name type="common">Sword bean</name>
    <name type="synonym">Dolichos gladiatus</name>
    <dbReference type="NCBI Taxonomy" id="3824"/>
    <lineage>
        <taxon>Eukaryota</taxon>
        <taxon>Viridiplantae</taxon>
        <taxon>Streptophyta</taxon>
        <taxon>Embryophyta</taxon>
        <taxon>Tracheophyta</taxon>
        <taxon>Spermatophyta</taxon>
        <taxon>Magnoliopsida</taxon>
        <taxon>eudicotyledons</taxon>
        <taxon>Gunneridae</taxon>
        <taxon>Pentapetalae</taxon>
        <taxon>rosids</taxon>
        <taxon>fabids</taxon>
        <taxon>Fabales</taxon>
        <taxon>Fabaceae</taxon>
        <taxon>Papilionoideae</taxon>
        <taxon>50 kb inversion clade</taxon>
        <taxon>NPAAA clade</taxon>
        <taxon>indigoferoid/millettioid clade</taxon>
        <taxon>Phaseoleae</taxon>
        <taxon>Canavalia</taxon>
    </lineage>
</organism>
<evidence type="ECO:0000256" key="10">
    <source>
        <dbReference type="ARBA" id="ARBA00023170"/>
    </source>
</evidence>
<dbReference type="SMART" id="SM00365">
    <property type="entry name" value="LRR_SD22"/>
    <property type="match status" value="12"/>
</dbReference>
<keyword evidence="7" id="KW-0677">Repeat</keyword>
<dbReference type="FunFam" id="3.80.10.10:FF:000095">
    <property type="entry name" value="LRR receptor-like serine/threonine-protein kinase GSO1"/>
    <property type="match status" value="1"/>
</dbReference>
<dbReference type="InterPro" id="IPR003591">
    <property type="entry name" value="Leu-rich_rpt_typical-subtyp"/>
</dbReference>
<evidence type="ECO:0000256" key="7">
    <source>
        <dbReference type="ARBA" id="ARBA00022737"/>
    </source>
</evidence>
<keyword evidence="4" id="KW-0433">Leucine-rich repeat</keyword>
<evidence type="ECO:0000256" key="9">
    <source>
        <dbReference type="ARBA" id="ARBA00023136"/>
    </source>
</evidence>
<feature type="transmembrane region" description="Helical" evidence="12">
    <location>
        <begin position="1133"/>
        <end position="1157"/>
    </location>
</feature>
<dbReference type="GO" id="GO:0005886">
    <property type="term" value="C:plasma membrane"/>
    <property type="evidence" value="ECO:0007669"/>
    <property type="project" value="UniProtKB-SubCell"/>
</dbReference>
<name>A0AAN9QLH1_CANGL</name>
<evidence type="ECO:0000256" key="13">
    <source>
        <dbReference type="SAM" id="SignalP"/>
    </source>
</evidence>
<dbReference type="Pfam" id="PF08263">
    <property type="entry name" value="LRRNT_2"/>
    <property type="match status" value="1"/>
</dbReference>
<evidence type="ECO:0000256" key="8">
    <source>
        <dbReference type="ARBA" id="ARBA00022989"/>
    </source>
</evidence>
<dbReference type="PRINTS" id="PR00019">
    <property type="entry name" value="LEURICHRPT"/>
</dbReference>
<dbReference type="PROSITE" id="PS51450">
    <property type="entry name" value="LRR"/>
    <property type="match status" value="3"/>
</dbReference>
<dbReference type="Proteomes" id="UP001367508">
    <property type="component" value="Unassembled WGS sequence"/>
</dbReference>
<dbReference type="AlphaFoldDB" id="A0AAN9QLH1"/>
<evidence type="ECO:0000256" key="2">
    <source>
        <dbReference type="ARBA" id="ARBA00009592"/>
    </source>
</evidence>
<reference evidence="15 16" key="1">
    <citation type="submission" date="2024-01" db="EMBL/GenBank/DDBJ databases">
        <title>The genomes of 5 underutilized Papilionoideae crops provide insights into root nodulation and disease resistanc.</title>
        <authorList>
            <person name="Jiang F."/>
        </authorList>
    </citation>
    <scope>NUCLEOTIDE SEQUENCE [LARGE SCALE GENOMIC DNA]</scope>
    <source>
        <strain evidence="15">LVBAO_FW01</strain>
        <tissue evidence="15">Leaves</tissue>
    </source>
</reference>
<dbReference type="SUPFAM" id="SSF52058">
    <property type="entry name" value="L domain-like"/>
    <property type="match status" value="2"/>
</dbReference>
<dbReference type="InterPro" id="IPR013210">
    <property type="entry name" value="LRR_N_plant-typ"/>
</dbReference>
<dbReference type="EMBL" id="JAYMYQ010000004">
    <property type="protein sequence ID" value="KAK7339812.1"/>
    <property type="molecule type" value="Genomic_DNA"/>
</dbReference>
<dbReference type="SMART" id="SM00369">
    <property type="entry name" value="LRR_TYP"/>
    <property type="match status" value="16"/>
</dbReference>
<dbReference type="SUPFAM" id="SSF52047">
    <property type="entry name" value="RNI-like"/>
    <property type="match status" value="2"/>
</dbReference>
<evidence type="ECO:0000313" key="15">
    <source>
        <dbReference type="EMBL" id="KAK7339812.1"/>
    </source>
</evidence>
<comment type="caution">
    <text evidence="15">The sequence shown here is derived from an EMBL/GenBank/DDBJ whole genome shotgun (WGS) entry which is preliminary data.</text>
</comment>
<keyword evidence="6 13" id="KW-0732">Signal</keyword>
<dbReference type="InterPro" id="IPR032675">
    <property type="entry name" value="LRR_dom_sf"/>
</dbReference>
<evidence type="ECO:0000256" key="4">
    <source>
        <dbReference type="ARBA" id="ARBA00022614"/>
    </source>
</evidence>
<sequence length="1193" mass="134166">MKNAGVLLLIFVLLKLICCEGCWKEEREALLSLNSRFHFPFSWEWDGTDCCRWERVECNTATGRVAKLNLYYMWNDDWSSRDNSWYPNYSDFIVLKDLKSLILSSNVIIGCLENLEVLDLSYNNLENASSILSCLDGLSSLKSLNLSYNQFDATSFHEPRTNTYELTSVFETLSSKLLNLEVLDISGNNLDNDILPSLWGFVSLKKLYLSGIGLDSDLHIQGLCSMLKDLEVLDLSGNNFNDSDIAFALNGLSSLKSLNLGSNEISFRSILNISKLRSLEILDLGGNDLNESILWALENDGFTWPTNLQVLSLSSNSFGNKFLSSLSGLRRLKSLDLSENQLKGSLDISGLSVLTRLEILDLSNNQITNFVVHKGSKSLSKLDVLTLNYNMINGSKLKESLQAFRSIKVLSMNHNTFIGTVVAGDFRDLKNLEHLILNNNVNLENEFLKNIGELTSLKVLSLSECYINGTLYPADWSKLKKLEELVLSSNRFEGPLPSSFVNMTALRKLDLSDNYFNGNFNPNLASFTSLEYFGFEENQFEVPISFTPFANHSNLKFIYGEGNKVILDLQPSLQTWIPKFQLQVLSLSSTTDTNSLPLPNFLLYQNNLTSLDFTSCRLEGEFPHWLLKNNTKMTQLLVRNCSFNGTFRLPLLPLLNMRKIDVSDNIIIGHIPNNISSILPNLQFLNMSRNYNIRGSIPDEFGQLNLLDTLDLSDNHLSGKIPKYISGERSLLRFLKLSNNKLEGPVPPVLKYLVQLYLNGNSLSGRIPSSLFSMTLKNLDISNNHLVGKLPCEVGNWSNLETLSLSSNNLEGSIPSIFGELESLVYLDLSQNNLTGFVPSFVNSSVSYIHLSNNRFSGLSKRMFNKHSYVVMLDLSYNEITSSIQDLIQDLTHARLSILIVKDNHFTGHLPKQLCQLVDISILDLSYNNFSGAIPNCLGKLPFENDDPESLKAAFNGFLRGEHANAGILVPNVNEKANFTTKTRSYTYSGSILAFMSGIDLSHNKLNGSIPFELGNLTKIRALNLSHNDLTGEIPDTLSNLVQIESLDLSFNMLSGQIPSELSGLTFLAVFSVAHNNLSGETPERKGQFMTFDESSYEDNPFLCGLPLPRSCIPYEQPPSSYVDGDKESLIDINIFCISFIVSYMSMLLVIIVTLCINPYWRQAWFYYMDLVSTTCYYFIQDNFHRFSNFRNT</sequence>
<dbReference type="InterPro" id="IPR051502">
    <property type="entry name" value="RLP_Defense_Trigger"/>
</dbReference>
<keyword evidence="11" id="KW-0325">Glycoprotein</keyword>
<comment type="similarity">
    <text evidence="2">Belongs to the RLP family.</text>
</comment>
<dbReference type="InterPro" id="IPR025875">
    <property type="entry name" value="Leu-rich_rpt_4"/>
</dbReference>
<evidence type="ECO:0000256" key="3">
    <source>
        <dbReference type="ARBA" id="ARBA00022475"/>
    </source>
</evidence>
<keyword evidence="16" id="KW-1185">Reference proteome</keyword>
<keyword evidence="5 12" id="KW-0812">Transmembrane</keyword>
<dbReference type="SMART" id="SM00368">
    <property type="entry name" value="LRR_RI"/>
    <property type="match status" value="4"/>
</dbReference>
<dbReference type="FunFam" id="3.80.10.10:FF:000213">
    <property type="entry name" value="Tyrosine-sulfated glycopeptide receptor 1"/>
    <property type="match status" value="1"/>
</dbReference>
<dbReference type="InterPro" id="IPR001611">
    <property type="entry name" value="Leu-rich_rpt"/>
</dbReference>
<dbReference type="Gene3D" id="3.80.10.10">
    <property type="entry name" value="Ribonuclease Inhibitor"/>
    <property type="match status" value="5"/>
</dbReference>
<feature type="domain" description="Leucine-rich repeat-containing N-terminal plant-type" evidence="14">
    <location>
        <begin position="25"/>
        <end position="59"/>
    </location>
</feature>
<feature type="chain" id="PRO_5042947510" description="Leucine-rich repeat-containing N-terminal plant-type domain-containing protein" evidence="13">
    <location>
        <begin position="20"/>
        <end position="1193"/>
    </location>
</feature>
<comment type="subcellular location">
    <subcellularLocation>
        <location evidence="1">Cell membrane</location>
        <topology evidence="1">Single-pass type I membrane protein</topology>
    </subcellularLocation>
</comment>
<dbReference type="FunFam" id="3.80.10.10:FF:000041">
    <property type="entry name" value="LRR receptor-like serine/threonine-protein kinase ERECTA"/>
    <property type="match status" value="1"/>
</dbReference>
<gene>
    <name evidence="15" type="ORF">VNO77_20497</name>
</gene>
<evidence type="ECO:0000256" key="6">
    <source>
        <dbReference type="ARBA" id="ARBA00022729"/>
    </source>
</evidence>
<dbReference type="Pfam" id="PF12799">
    <property type="entry name" value="LRR_4"/>
    <property type="match status" value="1"/>
</dbReference>
<dbReference type="PANTHER" id="PTHR48062">
    <property type="entry name" value="RECEPTOR-LIKE PROTEIN 14"/>
    <property type="match status" value="1"/>
</dbReference>
<keyword evidence="10" id="KW-0675">Receptor</keyword>
<dbReference type="Pfam" id="PF00560">
    <property type="entry name" value="LRR_1"/>
    <property type="match status" value="9"/>
</dbReference>
<evidence type="ECO:0000259" key="14">
    <source>
        <dbReference type="Pfam" id="PF08263"/>
    </source>
</evidence>
<keyword evidence="3" id="KW-1003">Cell membrane</keyword>
<accession>A0AAN9QLH1</accession>
<keyword evidence="8 12" id="KW-1133">Transmembrane helix</keyword>
<protein>
    <recommendedName>
        <fullName evidence="14">Leucine-rich repeat-containing N-terminal plant-type domain-containing protein</fullName>
    </recommendedName>
</protein>
<evidence type="ECO:0000256" key="1">
    <source>
        <dbReference type="ARBA" id="ARBA00004251"/>
    </source>
</evidence>
<evidence type="ECO:0000313" key="16">
    <source>
        <dbReference type="Proteomes" id="UP001367508"/>
    </source>
</evidence>